<keyword evidence="1" id="KW-0472">Membrane</keyword>
<dbReference type="Proteomes" id="UP000307440">
    <property type="component" value="Unassembled WGS sequence"/>
</dbReference>
<dbReference type="EMBL" id="ML210182">
    <property type="protein sequence ID" value="TFK25762.1"/>
    <property type="molecule type" value="Genomic_DNA"/>
</dbReference>
<name>A0A5C3KZB0_COPMA</name>
<keyword evidence="3" id="KW-1185">Reference proteome</keyword>
<feature type="transmembrane region" description="Helical" evidence="1">
    <location>
        <begin position="12"/>
        <end position="34"/>
    </location>
</feature>
<accession>A0A5C3KZB0</accession>
<keyword evidence="1" id="KW-0812">Transmembrane</keyword>
<protein>
    <submittedName>
        <fullName evidence="2">Uncharacterized protein</fullName>
    </submittedName>
</protein>
<proteinExistence type="predicted"/>
<evidence type="ECO:0000256" key="1">
    <source>
        <dbReference type="SAM" id="Phobius"/>
    </source>
</evidence>
<organism evidence="2 3">
    <name type="scientific">Coprinopsis marcescibilis</name>
    <name type="common">Agaric fungus</name>
    <name type="synonym">Psathyrella marcescibilis</name>
    <dbReference type="NCBI Taxonomy" id="230819"/>
    <lineage>
        <taxon>Eukaryota</taxon>
        <taxon>Fungi</taxon>
        <taxon>Dikarya</taxon>
        <taxon>Basidiomycota</taxon>
        <taxon>Agaricomycotina</taxon>
        <taxon>Agaricomycetes</taxon>
        <taxon>Agaricomycetidae</taxon>
        <taxon>Agaricales</taxon>
        <taxon>Agaricineae</taxon>
        <taxon>Psathyrellaceae</taxon>
        <taxon>Coprinopsis</taxon>
    </lineage>
</organism>
<evidence type="ECO:0000313" key="3">
    <source>
        <dbReference type="Proteomes" id="UP000307440"/>
    </source>
</evidence>
<reference evidence="2 3" key="1">
    <citation type="journal article" date="2019" name="Nat. Ecol. Evol.">
        <title>Megaphylogeny resolves global patterns of mushroom evolution.</title>
        <authorList>
            <person name="Varga T."/>
            <person name="Krizsan K."/>
            <person name="Foldi C."/>
            <person name="Dima B."/>
            <person name="Sanchez-Garcia M."/>
            <person name="Sanchez-Ramirez S."/>
            <person name="Szollosi G.J."/>
            <person name="Szarkandi J.G."/>
            <person name="Papp V."/>
            <person name="Albert L."/>
            <person name="Andreopoulos W."/>
            <person name="Angelini C."/>
            <person name="Antonin V."/>
            <person name="Barry K.W."/>
            <person name="Bougher N.L."/>
            <person name="Buchanan P."/>
            <person name="Buyck B."/>
            <person name="Bense V."/>
            <person name="Catcheside P."/>
            <person name="Chovatia M."/>
            <person name="Cooper J."/>
            <person name="Damon W."/>
            <person name="Desjardin D."/>
            <person name="Finy P."/>
            <person name="Geml J."/>
            <person name="Haridas S."/>
            <person name="Hughes K."/>
            <person name="Justo A."/>
            <person name="Karasinski D."/>
            <person name="Kautmanova I."/>
            <person name="Kiss B."/>
            <person name="Kocsube S."/>
            <person name="Kotiranta H."/>
            <person name="LaButti K.M."/>
            <person name="Lechner B.E."/>
            <person name="Liimatainen K."/>
            <person name="Lipzen A."/>
            <person name="Lukacs Z."/>
            <person name="Mihaltcheva S."/>
            <person name="Morgado L.N."/>
            <person name="Niskanen T."/>
            <person name="Noordeloos M.E."/>
            <person name="Ohm R.A."/>
            <person name="Ortiz-Santana B."/>
            <person name="Ovrebo C."/>
            <person name="Racz N."/>
            <person name="Riley R."/>
            <person name="Savchenko A."/>
            <person name="Shiryaev A."/>
            <person name="Soop K."/>
            <person name="Spirin V."/>
            <person name="Szebenyi C."/>
            <person name="Tomsovsky M."/>
            <person name="Tulloss R.E."/>
            <person name="Uehling J."/>
            <person name="Grigoriev I.V."/>
            <person name="Vagvolgyi C."/>
            <person name="Papp T."/>
            <person name="Martin F.M."/>
            <person name="Miettinen O."/>
            <person name="Hibbett D.S."/>
            <person name="Nagy L.G."/>
        </authorList>
    </citation>
    <scope>NUCLEOTIDE SEQUENCE [LARGE SCALE GENOMIC DNA]</scope>
    <source>
        <strain evidence="2 3">CBS 121175</strain>
    </source>
</reference>
<sequence length="98" mass="11293">MHYDLTSGRFPLVVTFVGRSLLPILIFWNCFAVLGNRFRIVAFHQQVLSHAYIHPSSIRSPHFLHIAIATTYIQYHSHPISRFPLCVPSSHHLHIAHT</sequence>
<gene>
    <name evidence="2" type="ORF">FA15DRAFT_328061</name>
</gene>
<evidence type="ECO:0000313" key="2">
    <source>
        <dbReference type="EMBL" id="TFK25762.1"/>
    </source>
</evidence>
<dbReference type="AlphaFoldDB" id="A0A5C3KZB0"/>
<keyword evidence="1" id="KW-1133">Transmembrane helix</keyword>